<dbReference type="AlphaFoldDB" id="A0A563EHR9"/>
<evidence type="ECO:0000313" key="2">
    <source>
        <dbReference type="Proteomes" id="UP000316639"/>
    </source>
</evidence>
<organism evidence="1 2">
    <name type="scientific">Lentzea tibetensis</name>
    <dbReference type="NCBI Taxonomy" id="2591470"/>
    <lineage>
        <taxon>Bacteria</taxon>
        <taxon>Bacillati</taxon>
        <taxon>Actinomycetota</taxon>
        <taxon>Actinomycetes</taxon>
        <taxon>Pseudonocardiales</taxon>
        <taxon>Pseudonocardiaceae</taxon>
        <taxon>Lentzea</taxon>
    </lineage>
</organism>
<sequence>MESGEHSGAVTVFRQLDRSLHDHLATLESLARRGDDQTAVVLARNELPRVVAVVRALLDEHHPDEHGRCPTCRRGWWSRRMPAPCRAYLSAQLCLTLAEQEPSHGKHLRRVG</sequence>
<reference evidence="1 2" key="1">
    <citation type="submission" date="2019-07" db="EMBL/GenBank/DDBJ databases">
        <title>Lentzea xizangensis sp. nov., isolated from Qinghai-Tibetan Plateau Soils.</title>
        <authorList>
            <person name="Huang J."/>
        </authorList>
    </citation>
    <scope>NUCLEOTIDE SEQUENCE [LARGE SCALE GENOMIC DNA]</scope>
    <source>
        <strain evidence="1 2">FXJ1.1311</strain>
    </source>
</reference>
<evidence type="ECO:0000313" key="1">
    <source>
        <dbReference type="EMBL" id="TWP46160.1"/>
    </source>
</evidence>
<dbReference type="OrthoDB" id="3693568at2"/>
<dbReference type="EMBL" id="VOBR01000035">
    <property type="protein sequence ID" value="TWP46160.1"/>
    <property type="molecule type" value="Genomic_DNA"/>
</dbReference>
<keyword evidence="2" id="KW-1185">Reference proteome</keyword>
<proteinExistence type="predicted"/>
<comment type="caution">
    <text evidence="1">The sequence shown here is derived from an EMBL/GenBank/DDBJ whole genome shotgun (WGS) entry which is preliminary data.</text>
</comment>
<evidence type="ECO:0008006" key="3">
    <source>
        <dbReference type="Google" id="ProtNLM"/>
    </source>
</evidence>
<name>A0A563EHR9_9PSEU</name>
<accession>A0A563EHR9</accession>
<gene>
    <name evidence="1" type="ORF">FKR81_37165</name>
</gene>
<dbReference type="Proteomes" id="UP000316639">
    <property type="component" value="Unassembled WGS sequence"/>
</dbReference>
<protein>
    <recommendedName>
        <fullName evidence="3">Hemerythrin HHE cation binding domain-containing protein</fullName>
    </recommendedName>
</protein>
<dbReference type="RefSeq" id="WP_146358957.1">
    <property type="nucleotide sequence ID" value="NZ_VOBR01000035.1"/>
</dbReference>